<proteinExistence type="predicted"/>
<gene>
    <name evidence="2" type="ordered locus">DVU_3153</name>
</gene>
<dbReference type="PaxDb" id="882-DVU_3153"/>
<evidence type="ECO:0000313" key="2">
    <source>
        <dbReference type="EMBL" id="AAS97623.1"/>
    </source>
</evidence>
<dbReference type="AlphaFoldDB" id="Q726F5"/>
<feature type="region of interest" description="Disordered" evidence="1">
    <location>
        <begin position="1"/>
        <end position="39"/>
    </location>
</feature>
<sequence length="39" mass="4210">MGLPRKGAHDVRRKATETRLPPQTSTAPAHGVRQSKDAS</sequence>
<feature type="compositionally biased region" description="Basic and acidic residues" evidence="1">
    <location>
        <begin position="7"/>
        <end position="17"/>
    </location>
</feature>
<dbReference type="Proteomes" id="UP000002194">
    <property type="component" value="Chromosome"/>
</dbReference>
<accession>Q726F5</accession>
<reference evidence="2 3" key="1">
    <citation type="journal article" date="2004" name="Nat. Biotechnol.">
        <title>The genome sequence of the anaerobic, sulfate-reducing bacterium Desulfovibrio vulgaris Hildenborough.</title>
        <authorList>
            <person name="Heidelberg J.F."/>
            <person name="Seshadri R."/>
            <person name="Haveman S.A."/>
            <person name="Hemme C.L."/>
            <person name="Paulsen I.T."/>
            <person name="Kolonay J.F."/>
            <person name="Eisen J.A."/>
            <person name="Ward N."/>
            <person name="Methe B."/>
            <person name="Brinkac L.M."/>
            <person name="Daugherty S.C."/>
            <person name="Deboy R.T."/>
            <person name="Dodson R.J."/>
            <person name="Durkin A.S."/>
            <person name="Madupu R."/>
            <person name="Nelson W.C."/>
            <person name="Sullivan S.A."/>
            <person name="Fouts D."/>
            <person name="Haft D.H."/>
            <person name="Selengut J."/>
            <person name="Peterson J.D."/>
            <person name="Davidsen T.M."/>
            <person name="Zafar N."/>
            <person name="Zhou L."/>
            <person name="Radune D."/>
            <person name="Dimitrov G."/>
            <person name="Hance M."/>
            <person name="Tran K."/>
            <person name="Khouri H."/>
            <person name="Gill J."/>
            <person name="Utterback T.R."/>
            <person name="Feldblyum T.V."/>
            <person name="Wall J.D."/>
            <person name="Voordouw G."/>
            <person name="Fraser C.M."/>
        </authorList>
    </citation>
    <scope>NUCLEOTIDE SEQUENCE [LARGE SCALE GENOMIC DNA]</scope>
    <source>
        <strain evidence="3">ATCC 29579 / DSM 644 / NCIMB 8303 / VKM B-1760 / Hildenborough</strain>
    </source>
</reference>
<evidence type="ECO:0000256" key="1">
    <source>
        <dbReference type="SAM" id="MobiDB-lite"/>
    </source>
</evidence>
<keyword evidence="3" id="KW-1185">Reference proteome</keyword>
<evidence type="ECO:0000313" key="3">
    <source>
        <dbReference type="Proteomes" id="UP000002194"/>
    </source>
</evidence>
<dbReference type="EnsemblBacteria" id="AAS97623">
    <property type="protein sequence ID" value="AAS97623"/>
    <property type="gene ID" value="DVU_3153"/>
</dbReference>
<protein>
    <submittedName>
        <fullName evidence="2">Uncharacterized protein</fullName>
    </submittedName>
</protein>
<organism evidence="2 3">
    <name type="scientific">Nitratidesulfovibrio vulgaris (strain ATCC 29579 / DSM 644 / CCUG 34227 / NCIMB 8303 / VKM B-1760 / Hildenborough)</name>
    <name type="common">Desulfovibrio vulgaris</name>
    <dbReference type="NCBI Taxonomy" id="882"/>
    <lineage>
        <taxon>Bacteria</taxon>
        <taxon>Pseudomonadati</taxon>
        <taxon>Thermodesulfobacteriota</taxon>
        <taxon>Desulfovibrionia</taxon>
        <taxon>Desulfovibrionales</taxon>
        <taxon>Desulfovibrionaceae</taxon>
        <taxon>Nitratidesulfovibrio</taxon>
    </lineage>
</organism>
<dbReference type="EMBL" id="AE017285">
    <property type="protein sequence ID" value="AAS97623.1"/>
    <property type="molecule type" value="Genomic_DNA"/>
</dbReference>
<dbReference type="HOGENOM" id="CLU_3308604_0_0_7"/>
<dbReference type="KEGG" id="dvu:DVU_3153"/>
<name>Q726F5_NITV2</name>